<dbReference type="EMBL" id="KQ423864">
    <property type="protein sequence ID" value="KOF72050.1"/>
    <property type="molecule type" value="Genomic_DNA"/>
</dbReference>
<keyword evidence="1" id="KW-0812">Transmembrane</keyword>
<dbReference type="AlphaFoldDB" id="A0A0L8G644"/>
<name>A0A0L8G644_OCTBM</name>
<evidence type="ECO:0000313" key="2">
    <source>
        <dbReference type="EMBL" id="KOF72050.1"/>
    </source>
</evidence>
<feature type="transmembrane region" description="Helical" evidence="1">
    <location>
        <begin position="7"/>
        <end position="28"/>
    </location>
</feature>
<keyword evidence="1" id="KW-0472">Membrane</keyword>
<sequence length="60" mass="6890">MKFISSAILGFINIIILLSSVFFFLFQFTSIHFDAGLKCQKSEAQHLAENCYELQPDFVK</sequence>
<gene>
    <name evidence="2" type="ORF">OCBIM_22000109mg</name>
</gene>
<reference evidence="2" key="1">
    <citation type="submission" date="2015-07" db="EMBL/GenBank/DDBJ databases">
        <title>MeaNS - Measles Nucleotide Surveillance Program.</title>
        <authorList>
            <person name="Tran T."/>
            <person name="Druce J."/>
        </authorList>
    </citation>
    <scope>NUCLEOTIDE SEQUENCE</scope>
    <source>
        <strain evidence="2">UCB-OBI-ISO-001</strain>
        <tissue evidence="2">Gonad</tissue>
    </source>
</reference>
<protein>
    <submittedName>
        <fullName evidence="2">Uncharacterized protein</fullName>
    </submittedName>
</protein>
<keyword evidence="1" id="KW-1133">Transmembrane helix</keyword>
<organism evidence="2">
    <name type="scientific">Octopus bimaculoides</name>
    <name type="common">California two-spotted octopus</name>
    <dbReference type="NCBI Taxonomy" id="37653"/>
    <lineage>
        <taxon>Eukaryota</taxon>
        <taxon>Metazoa</taxon>
        <taxon>Spiralia</taxon>
        <taxon>Lophotrochozoa</taxon>
        <taxon>Mollusca</taxon>
        <taxon>Cephalopoda</taxon>
        <taxon>Coleoidea</taxon>
        <taxon>Octopodiformes</taxon>
        <taxon>Octopoda</taxon>
        <taxon>Incirrata</taxon>
        <taxon>Octopodidae</taxon>
        <taxon>Octopus</taxon>
    </lineage>
</organism>
<proteinExistence type="predicted"/>
<accession>A0A0L8G644</accession>
<evidence type="ECO:0000256" key="1">
    <source>
        <dbReference type="SAM" id="Phobius"/>
    </source>
</evidence>